<dbReference type="PANTHER" id="PTHR46806:SF10">
    <property type="entry name" value="COAGULATION FACTOR V"/>
    <property type="match status" value="1"/>
</dbReference>
<feature type="compositionally biased region" description="Low complexity" evidence="16">
    <location>
        <begin position="1231"/>
        <end position="1250"/>
    </location>
</feature>
<evidence type="ECO:0000256" key="2">
    <source>
        <dbReference type="ARBA" id="ARBA00010609"/>
    </source>
</evidence>
<dbReference type="SUPFAM" id="SSF49503">
    <property type="entry name" value="Cupredoxins"/>
    <property type="match status" value="6"/>
</dbReference>
<dbReference type="GO" id="GO:0005507">
    <property type="term" value="F:copper ion binding"/>
    <property type="evidence" value="ECO:0007669"/>
    <property type="project" value="InterPro"/>
</dbReference>
<dbReference type="FunFam" id="2.60.40.420:FF:000050">
    <property type="entry name" value="coagulation factor V isoform X1"/>
    <property type="match status" value="1"/>
</dbReference>
<comment type="subunit">
    <text evidence="12">Factor Va, the activated form of factor V, is composed of a heavy chain and a light chain, non-covalently bound. The interaction between the two chains is calcium-dependent. Forms heterodimer with SERPINA5.</text>
</comment>
<dbReference type="Gene3D" id="2.60.40.420">
    <property type="entry name" value="Cupredoxins - blue copper proteins"/>
    <property type="match status" value="5"/>
</dbReference>
<dbReference type="PROSITE" id="PS00079">
    <property type="entry name" value="MULTICOPPER_OXIDASE1"/>
    <property type="match status" value="1"/>
</dbReference>
<keyword evidence="5" id="KW-0479">Metal-binding</keyword>
<evidence type="ECO:0000256" key="5">
    <source>
        <dbReference type="ARBA" id="ARBA00022723"/>
    </source>
</evidence>
<keyword evidence="10" id="KW-0325">Glycoprotein</keyword>
<evidence type="ECO:0000256" key="6">
    <source>
        <dbReference type="ARBA" id="ARBA00022729"/>
    </source>
</evidence>
<feature type="signal peptide" evidence="17">
    <location>
        <begin position="1"/>
        <end position="22"/>
    </location>
</feature>
<dbReference type="GO" id="GO:0038023">
    <property type="term" value="F:signaling receptor activity"/>
    <property type="evidence" value="ECO:0007669"/>
    <property type="project" value="TreeGrafter"/>
</dbReference>
<dbReference type="PIRSF" id="PIRSF000354">
    <property type="entry name" value="Factors_V_VIII"/>
    <property type="match status" value="1"/>
</dbReference>
<protein>
    <recommendedName>
        <fullName evidence="13">Coagulation factor V</fullName>
    </recommendedName>
    <alternativeName>
        <fullName evidence="14">Activated protein C cofactor</fullName>
    </alternativeName>
</protein>
<dbReference type="InterPro" id="IPR000421">
    <property type="entry name" value="FA58C"/>
</dbReference>
<evidence type="ECO:0000256" key="11">
    <source>
        <dbReference type="ARBA" id="ARBA00057948"/>
    </source>
</evidence>
<feature type="region of interest" description="Disordered" evidence="16">
    <location>
        <begin position="1085"/>
        <end position="1141"/>
    </location>
</feature>
<reference evidence="19" key="1">
    <citation type="submission" date="2025-08" db="UniProtKB">
        <authorList>
            <consortium name="Ensembl"/>
        </authorList>
    </citation>
    <scope>IDENTIFICATION</scope>
</reference>
<keyword evidence="8" id="KW-0106">Calcium</keyword>
<dbReference type="GO" id="GO:0030134">
    <property type="term" value="C:COPII-coated ER to Golgi transport vesicle"/>
    <property type="evidence" value="ECO:0007669"/>
    <property type="project" value="UniProtKB-ARBA"/>
</dbReference>
<dbReference type="SUPFAM" id="SSF49785">
    <property type="entry name" value="Galactose-binding domain-like"/>
    <property type="match status" value="2"/>
</dbReference>
<evidence type="ECO:0000256" key="4">
    <source>
        <dbReference type="ARBA" id="ARBA00022641"/>
    </source>
</evidence>
<feature type="disulfide bond" evidence="15">
    <location>
        <begin position="167"/>
        <end position="193"/>
    </location>
</feature>
<evidence type="ECO:0000256" key="15">
    <source>
        <dbReference type="PIRSR" id="PIRSR000354-1"/>
    </source>
</evidence>
<feature type="chain" id="PRO_5014381674" description="Coagulation factor V" evidence="17">
    <location>
        <begin position="23"/>
        <end position="2210"/>
    </location>
</feature>
<keyword evidence="9 15" id="KW-1015">Disulfide bond</keyword>
<dbReference type="Pfam" id="PF07732">
    <property type="entry name" value="Cu-oxidase_3"/>
    <property type="match status" value="2"/>
</dbReference>
<evidence type="ECO:0000256" key="9">
    <source>
        <dbReference type="ARBA" id="ARBA00023157"/>
    </source>
</evidence>
<dbReference type="GO" id="GO:0033116">
    <property type="term" value="C:endoplasmic reticulum-Golgi intermediate compartment membrane"/>
    <property type="evidence" value="ECO:0007669"/>
    <property type="project" value="UniProtKB-ARBA"/>
</dbReference>
<feature type="region of interest" description="Disordered" evidence="16">
    <location>
        <begin position="1153"/>
        <end position="1173"/>
    </location>
</feature>
<dbReference type="PROSITE" id="PS50022">
    <property type="entry name" value="FA58C_3"/>
    <property type="match status" value="2"/>
</dbReference>
<dbReference type="Proteomes" id="UP000233140">
    <property type="component" value="Unassembled WGS sequence"/>
</dbReference>
<feature type="domain" description="F5/8 type C" evidence="18">
    <location>
        <begin position="1893"/>
        <end position="2047"/>
    </location>
</feature>
<dbReference type="GeneTree" id="ENSGT00940000158556"/>
<dbReference type="PROSITE" id="PS01285">
    <property type="entry name" value="FA58C_1"/>
    <property type="match status" value="2"/>
</dbReference>
<dbReference type="Pfam" id="PF00754">
    <property type="entry name" value="F5_F8_type_C"/>
    <property type="match status" value="2"/>
</dbReference>
<dbReference type="FunFam" id="2.60.40.420:FF:000068">
    <property type="entry name" value="coagulation factor V isoform X1"/>
    <property type="match status" value="1"/>
</dbReference>
<dbReference type="SMART" id="SM00231">
    <property type="entry name" value="FA58C"/>
    <property type="match status" value="2"/>
</dbReference>
<dbReference type="GO" id="GO:0005886">
    <property type="term" value="C:plasma membrane"/>
    <property type="evidence" value="ECO:0007669"/>
    <property type="project" value="TreeGrafter"/>
</dbReference>
<keyword evidence="6 17" id="KW-0732">Signal</keyword>
<feature type="compositionally biased region" description="Low complexity" evidence="16">
    <location>
        <begin position="1269"/>
        <end position="1291"/>
    </location>
</feature>
<feature type="disulfide bond" evidence="15">
    <location>
        <begin position="500"/>
        <end position="526"/>
    </location>
</feature>
<dbReference type="Gene3D" id="2.60.120.260">
    <property type="entry name" value="Galactose-binding domain-like"/>
    <property type="match status" value="2"/>
</dbReference>
<feature type="compositionally biased region" description="Polar residues" evidence="16">
    <location>
        <begin position="1342"/>
        <end position="1365"/>
    </location>
</feature>
<evidence type="ECO:0000256" key="13">
    <source>
        <dbReference type="ARBA" id="ARBA00070431"/>
    </source>
</evidence>
<dbReference type="STRING" id="9568.ENSMLEP00000013486"/>
<evidence type="ECO:0000256" key="14">
    <source>
        <dbReference type="ARBA" id="ARBA00080403"/>
    </source>
</evidence>
<dbReference type="CDD" id="cd14451">
    <property type="entry name" value="CuRO_5_FV_like"/>
    <property type="match status" value="1"/>
</dbReference>
<dbReference type="OMA" id="YQSNIMS"/>
<comment type="subcellular location">
    <subcellularLocation>
        <location evidence="1">Secreted</location>
    </subcellularLocation>
</comment>
<evidence type="ECO:0000256" key="7">
    <source>
        <dbReference type="ARBA" id="ARBA00022737"/>
    </source>
</evidence>
<dbReference type="InterPro" id="IPR050633">
    <property type="entry name" value="Neuropilin_MCO_CoagFactor"/>
</dbReference>
<feature type="compositionally biased region" description="Basic and acidic residues" evidence="16">
    <location>
        <begin position="1124"/>
        <end position="1134"/>
    </location>
</feature>
<dbReference type="GO" id="GO:0005615">
    <property type="term" value="C:extracellular space"/>
    <property type="evidence" value="ECO:0007669"/>
    <property type="project" value="Ensembl"/>
</dbReference>
<feature type="disulfide bond" evidence="15">
    <location>
        <begin position="1893"/>
        <end position="2047"/>
    </location>
</feature>
<evidence type="ECO:0000256" key="12">
    <source>
        <dbReference type="ARBA" id="ARBA00062779"/>
    </source>
</evidence>
<keyword evidence="7" id="KW-0677">Repeat</keyword>
<dbReference type="CDD" id="cd00057">
    <property type="entry name" value="FA58C"/>
    <property type="match status" value="2"/>
</dbReference>
<evidence type="ECO:0000259" key="18">
    <source>
        <dbReference type="PROSITE" id="PS50022"/>
    </source>
</evidence>
<dbReference type="PROSITE" id="PS01286">
    <property type="entry name" value="FA58C_2"/>
    <property type="match status" value="2"/>
</dbReference>
<comment type="function">
    <text evidence="11">Central regulator of hemostasis. It serves as a critical cofactor for the prothrombinase activity of factor Xa that results in the activation of prothrombin to thrombin.</text>
</comment>
<feature type="disulfide bond" evidence="15">
    <location>
        <begin position="608"/>
        <end position="689"/>
    </location>
</feature>
<keyword evidence="20" id="KW-1185">Reference proteome</keyword>
<evidence type="ECO:0000313" key="20">
    <source>
        <dbReference type="Proteomes" id="UP000233140"/>
    </source>
</evidence>
<sequence length="2210" mass="250160">MFPRCPRLWVLVVLGTSWVGWGRQGTEAVQLRQFYVAAQGISWSYRPQSTNSSLNLSATSFKKIVYREYEPYFKKEKPQSSISGLLGPTLYAEVGDTIKVHFKNKADKPLSIHPQGIRYSKLSEGASYLDHTFPVEKMDDAVAPGREYTYEWSISEDGGPTHDDPPCLTHIYYSHENLIEDFNSGLIGPLLICKKGILTEDGKQKTFDKQIVLLFAVFDESKSWSQSSSLMYTVNGYVNGTMPDITVCAHDHISWHLLGMSSGPELFSIHFNGQVLEQNHHKVSAITLVSATSTTANMTVGPEGKWIISSLTPKHLQAGMQAYIDIKNCPKKTRNPKKITREQRRHMKRWEYFIAAEEVIWDYAPVIPANMDKKYRSQHLDNFSNQIGKLYKKVMYTQYEDESFTKRTVNPNMKEDGILGPIIRAQVRDTLKIVFKNMASRPYSIYPHGVTFSPYEDEVNSTFTSGRNNTMIRAVQPGEIYTYKWNILEFDEPTENDAQCLTRPYYSDVDIMRDIASGLIGLLLICKSRSLDRRGIQRAADIEQQAVFAVFDENKSWYLEDNINKFCENPDEVKRDDPKFYESNIMSNFTLSAINGYVPESITTLGFCFDDTVQWHFCSVGTQNEILTIHFTGHSFIYGKRHEDTLTLFPMRGESVTVTMDNVGTWMLTSMNSSPRSKKLRLKFRDVKCITDDDEDSYEIFEPPESTVIATRKMHDRLETEDEESDTDYDYQSRLAAALGIRSFRNSSLNQEEEEYNLTALVLENGTEFISSNTDIIVGSNYSSPNNISRLTVNNFAEPQKTPSHRQATTAGSPLRHLTGKNSVLNSSTAEHSSPYSEDPIEDPLQPDVTGIHLLSLGAREFKNQEHAKHKGPKVERDQAAKHRFSRMKLLAHKVGRHLSRDTGSPSRVRPWEDLPSDLLLLKQNNSSKILVGRWHLASEKGSYEIIQDTDEDTAVNNRLISPQNASRAWGESTPLANKLGKQSGHPRFPRVRHKSLQVRQDGGKSELKKSQFLIKTRKKKKEKRTHHAPLSPRTFHPLRTEAYNTFSERRLNHSLLLHKSNETSLPKDLNQTLPSMDFSWIASLPDHNQNSSNDTGQTSSPPGLYQTVPPEEHYETFPIQDPDEMHSTSDPSHRSSAPELSEMLEYDRSHKSFPTDISQMSPSSEREVWQTVTSPDLSQVTLSPQLSQTNFSPDLSHTTLSPELSQTNLSPALGQMPMSPDLSHTTLSPDLSHTTLSPDLSPTTLSPDLNLSHTTVSPDLSPTTLSPDLSHTTLSPDLSPTTLSPELSHTILSPDLSPTTLSPDLSHTNLSPDLSHTTLSPDLSQTNLSPALGQMPMSPDLSHTTLSPDLSHTNLSPDLSHTTLSPDLTLGQMPMSPDLSQTTLSPDLSHTTLSPDLSQTNLSPELTLGQMPLSPDLSQVTVSPDISETTLLPDLSQISPPPDLDQTFYPSESSQSLHLPEFNETFPYPDLGQMPSPSSPTLNDTFLSKEFNPLVIVGLSKDGTDYIEIIPKEEVQSSEDDYAEIDYVPYDDPYKTDVRTNINSSRNPDNIAAWYLLRSNNGNRRNYYIAAEEISWDYSEFVQRETDIEDSDDVPEDTVYKKVVFRKYLDSTFTKRDPRGEYEEHLGILGPIIRAEVDDVIQVRFKNLASRPYSLHAHGLSYEKSSEGKTYEDDSPEWFKEDNAVQPNSSYTYVWHATERSGPESPGSACRAWAYYSAVNPEKDIHSGLIGPLLICQKGILHKDSNMPVDMREFVLLFMTFDEKKSWYYEKKSRSSWRLTSSEVKKSHEFHAINGMIYSLPGLRMYEQEWVRLHLLNIGGSQDIHVVHFHGQTLLENGNKQHQLGVWALLPGSFKTLEMKASKPGWWLLNTEVGENQRAGMQTPFLIMDRDCKMPMGLSTGIISDSQIKASEFLGYWEPRLARLNNGGSYNAWSVEKLAAELASKPWIQVDMQKEVVITGIQTQGAKHYLKSCYTTEFYVAYSSNQINWQIFKGNSTRNVMYFNGNSDASTIKENQFDPPIVARYIRISPTRAYNRPTLRLELQGCEVNGCSTPLGMENGKIGNKQITASSFKKSWWGDYWEPFRARLNAQGRVNAWQAKANNNKQWLEIDLLKIKKITAITTQGCKSLSSEMYVKSYTIHYSDQGVEWKPYRLKSSMVDKIFEGNTNTKGHVKNFFNPPIISRFIRVIPKTWNQSIALRLELFGCDVY</sequence>
<feature type="compositionally biased region" description="Polar residues" evidence="16">
    <location>
        <begin position="820"/>
        <end position="836"/>
    </location>
</feature>
<feature type="compositionally biased region" description="Polar residues" evidence="16">
    <location>
        <begin position="1252"/>
        <end position="1268"/>
    </location>
</feature>
<evidence type="ECO:0000256" key="17">
    <source>
        <dbReference type="SAM" id="SignalP"/>
    </source>
</evidence>
<dbReference type="FunFam" id="2.60.120.260:FF:000002">
    <property type="entry name" value="Coagulation factor VIII"/>
    <property type="match status" value="2"/>
</dbReference>
<evidence type="ECO:0000256" key="16">
    <source>
        <dbReference type="SAM" id="MobiDB-lite"/>
    </source>
</evidence>
<dbReference type="Ensembl" id="ENSMLET00000036927.1">
    <property type="protein sequence ID" value="ENSMLEP00000013486.1"/>
    <property type="gene ID" value="ENSMLEG00000030909.1"/>
</dbReference>
<name>A0A2K5YD51_MANLE</name>
<gene>
    <name evidence="19" type="primary">F5</name>
</gene>
<dbReference type="GO" id="GO:0007596">
    <property type="term" value="P:blood coagulation"/>
    <property type="evidence" value="ECO:0007669"/>
    <property type="project" value="Ensembl"/>
</dbReference>
<dbReference type="FunFam" id="2.60.40.420:FF:000056">
    <property type="entry name" value="Coagulation factor V"/>
    <property type="match status" value="1"/>
</dbReference>
<dbReference type="InterPro" id="IPR033138">
    <property type="entry name" value="Cu_oxidase_CS"/>
</dbReference>
<dbReference type="GO" id="GO:0031093">
    <property type="term" value="C:platelet alpha granule lumen"/>
    <property type="evidence" value="ECO:0007669"/>
    <property type="project" value="UniProtKB-ARBA"/>
</dbReference>
<feature type="compositionally biased region" description="Polar residues" evidence="16">
    <location>
        <begin position="1087"/>
        <end position="1102"/>
    </location>
</feature>
<dbReference type="InterPro" id="IPR011707">
    <property type="entry name" value="Cu-oxidase-like_N"/>
</dbReference>
<feature type="disulfide bond" evidence="15">
    <location>
        <begin position="1711"/>
        <end position="1737"/>
    </location>
</feature>
<accession>A0A2K5YD51</accession>
<keyword evidence="4" id="KW-0765">Sulfation</keyword>
<organism evidence="19 20">
    <name type="scientific">Mandrillus leucophaeus</name>
    <name type="common">Drill</name>
    <name type="synonym">Papio leucophaeus</name>
    <dbReference type="NCBI Taxonomy" id="9568"/>
    <lineage>
        <taxon>Eukaryota</taxon>
        <taxon>Metazoa</taxon>
        <taxon>Chordata</taxon>
        <taxon>Craniata</taxon>
        <taxon>Vertebrata</taxon>
        <taxon>Euteleostomi</taxon>
        <taxon>Mammalia</taxon>
        <taxon>Eutheria</taxon>
        <taxon>Euarchontoglires</taxon>
        <taxon>Primates</taxon>
        <taxon>Haplorrhini</taxon>
        <taxon>Catarrhini</taxon>
        <taxon>Cercopithecidae</taxon>
        <taxon>Cercopithecinae</taxon>
        <taxon>Mandrillus</taxon>
    </lineage>
</organism>
<feature type="region of interest" description="Disordered" evidence="16">
    <location>
        <begin position="798"/>
        <end position="843"/>
    </location>
</feature>
<evidence type="ECO:0000256" key="1">
    <source>
        <dbReference type="ARBA" id="ARBA00004613"/>
    </source>
</evidence>
<evidence type="ECO:0000313" key="19">
    <source>
        <dbReference type="Ensembl" id="ENSMLEP00000013486.1"/>
    </source>
</evidence>
<dbReference type="CDD" id="cd14450">
    <property type="entry name" value="CuRO_3_FV_like"/>
    <property type="match status" value="1"/>
</dbReference>
<feature type="region of interest" description="Disordered" evidence="16">
    <location>
        <begin position="1189"/>
        <end position="1365"/>
    </location>
</feature>
<dbReference type="InterPro" id="IPR008979">
    <property type="entry name" value="Galactose-bd-like_sf"/>
</dbReference>
<dbReference type="PANTHER" id="PTHR46806">
    <property type="entry name" value="F5/8 TYPE C DOMAIN-CONTAINING PROTEIN"/>
    <property type="match status" value="1"/>
</dbReference>
<dbReference type="FunFam" id="2.60.40.420:FF:000011">
    <property type="entry name" value="Coagulation factor VIII (Predicted)"/>
    <property type="match status" value="2"/>
</dbReference>
<evidence type="ECO:0000256" key="8">
    <source>
        <dbReference type="ARBA" id="ARBA00022837"/>
    </source>
</evidence>
<proteinExistence type="inferred from homology"/>
<feature type="compositionally biased region" description="Polar residues" evidence="16">
    <location>
        <begin position="798"/>
        <end position="812"/>
    </location>
</feature>
<feature type="compositionally biased region" description="Polar residues" evidence="16">
    <location>
        <begin position="1297"/>
        <end position="1330"/>
    </location>
</feature>
<keyword evidence="3" id="KW-0964">Secreted</keyword>
<reference evidence="19" key="2">
    <citation type="submission" date="2025-09" db="UniProtKB">
        <authorList>
            <consortium name="Ensembl"/>
        </authorList>
    </citation>
    <scope>IDENTIFICATION</scope>
</reference>
<evidence type="ECO:0000256" key="3">
    <source>
        <dbReference type="ARBA" id="ARBA00022525"/>
    </source>
</evidence>
<dbReference type="InterPro" id="IPR008972">
    <property type="entry name" value="Cupredoxin"/>
</dbReference>
<dbReference type="CDD" id="cd14454">
    <property type="entry name" value="CuRO_4_FV_like"/>
    <property type="match status" value="1"/>
</dbReference>
<dbReference type="InterPro" id="IPR024715">
    <property type="entry name" value="Factor_5/8-like"/>
</dbReference>
<feature type="compositionally biased region" description="Polar residues" evidence="16">
    <location>
        <begin position="1189"/>
        <end position="1211"/>
    </location>
</feature>
<dbReference type="GO" id="GO:0008015">
    <property type="term" value="P:blood circulation"/>
    <property type="evidence" value="ECO:0007669"/>
    <property type="project" value="Ensembl"/>
</dbReference>
<feature type="domain" description="F5/8 type C" evidence="18">
    <location>
        <begin position="2052"/>
        <end position="2207"/>
    </location>
</feature>
<comment type="similarity">
    <text evidence="2">Belongs to the multicopper oxidase family.</text>
</comment>
<feature type="disulfide bond" evidence="15">
    <location>
        <begin position="248"/>
        <end position="329"/>
    </location>
</feature>
<evidence type="ECO:0000256" key="10">
    <source>
        <dbReference type="ARBA" id="ARBA00023180"/>
    </source>
</evidence>